<dbReference type="STRING" id="477641.MODMU_0108"/>
<evidence type="ECO:0000313" key="1">
    <source>
        <dbReference type="EMBL" id="CCH85580.1"/>
    </source>
</evidence>
<sequence>MWLFLTRRFRMWVLLTVLAPLATGLLRRLGLALQRRNGPTTLSNGLLRAGDVGDRARVKLGGKPRRGR</sequence>
<dbReference type="AlphaFoldDB" id="I4EQB7"/>
<dbReference type="OrthoDB" id="4871678at2"/>
<dbReference type="KEGG" id="mmar:MODMU_0108"/>
<dbReference type="EMBL" id="FO203431">
    <property type="protein sequence ID" value="CCH85580.1"/>
    <property type="molecule type" value="Genomic_DNA"/>
</dbReference>
<dbReference type="eggNOG" id="ENOG5031WE6">
    <property type="taxonomic scope" value="Bacteria"/>
</dbReference>
<reference evidence="1 2" key="1">
    <citation type="journal article" date="2012" name="J. Bacteriol.">
        <title>Genome Sequence of Radiation-Resistant Modestobacter marinus Strain BC501, a Representative Actinobacterium That Thrives on Calcareous Stone Surfaces.</title>
        <authorList>
            <person name="Normand P."/>
            <person name="Gury J."/>
            <person name="Pujic P."/>
            <person name="Chouaia B."/>
            <person name="Crotti E."/>
            <person name="Brusetti L."/>
            <person name="Daffonchio D."/>
            <person name="Vacherie B."/>
            <person name="Barbe V."/>
            <person name="Medigue C."/>
            <person name="Calteau A."/>
            <person name="Ghodhbane-Gtari F."/>
            <person name="Essoussi I."/>
            <person name="Nouioui I."/>
            <person name="Abbassi-Ghozzi I."/>
            <person name="Gtari M."/>
        </authorList>
    </citation>
    <scope>NUCLEOTIDE SEQUENCE [LARGE SCALE GENOMIC DNA]</scope>
    <source>
        <strain evidence="2">BC 501</strain>
    </source>
</reference>
<evidence type="ECO:0000313" key="2">
    <source>
        <dbReference type="Proteomes" id="UP000006461"/>
    </source>
</evidence>
<protein>
    <submittedName>
        <fullName evidence="1">Uncharacterized protein</fullName>
    </submittedName>
</protein>
<gene>
    <name evidence="1" type="ordered locus">MODMU_0108</name>
</gene>
<accession>I4EQB7</accession>
<dbReference type="Proteomes" id="UP000006461">
    <property type="component" value="Chromosome"/>
</dbReference>
<dbReference type="HOGENOM" id="CLU_2806338_0_0_11"/>
<dbReference type="OMA" id="TRRFRMW"/>
<organism evidence="1 2">
    <name type="scientific">Modestobacter italicus (strain DSM 44449 / CECT 9708 / BC 501)</name>
    <dbReference type="NCBI Taxonomy" id="2732864"/>
    <lineage>
        <taxon>Bacteria</taxon>
        <taxon>Bacillati</taxon>
        <taxon>Actinomycetota</taxon>
        <taxon>Actinomycetes</taxon>
        <taxon>Geodermatophilales</taxon>
        <taxon>Geodermatophilaceae</taxon>
        <taxon>Modestobacter</taxon>
    </lineage>
</organism>
<keyword evidence="2" id="KW-1185">Reference proteome</keyword>
<proteinExistence type="predicted"/>
<name>I4EQB7_MODI5</name>